<sequence>MLEIQFPHKLIIFGAKSLALGASHAIQTVHPEIHLEGFVVTSRSGNPSILNNLKVYELAELTDKEICILIATPQDIQQKIVEFLDEQGFHNHICMTWQLEAELMGAYYAKQVEFPVLPGGVAPMLSVTVQDEKERTFAKTLPEANCYMAKFYRDKQVQTDYSVPAWVQPIQVGAALTDERVAALTDDIGENISAKNVNYCELTALYWIWKNQLQYDVTDYGGKSVQDAGQEQLRYTGLYQYRRLLDIDDDQMNYIAEHDVDVVLPYPTMCEPDIFEHHERYVKSSDWDAMVQALEELHPEYMETYHRIFKGNYMYNYNILLAKETVLCDYCAWLFPILERTEELSDPKGWERADRYIGYLGENLETLYFMHHAEDYKILHTGRVMLV</sequence>
<evidence type="ECO:0000259" key="1">
    <source>
        <dbReference type="Pfam" id="PF14393"/>
    </source>
</evidence>
<evidence type="ECO:0000313" key="3">
    <source>
        <dbReference type="Proteomes" id="UP000515819"/>
    </source>
</evidence>
<name>A0A7G9FMY5_9FIRM</name>
<reference evidence="2 3" key="1">
    <citation type="submission" date="2020-08" db="EMBL/GenBank/DDBJ databases">
        <authorList>
            <person name="Liu C."/>
            <person name="Sun Q."/>
        </authorList>
    </citation>
    <scope>NUCLEOTIDE SEQUENCE [LARGE SCALE GENOMIC DNA]</scope>
    <source>
        <strain evidence="2 3">NSJ-4</strain>
    </source>
</reference>
<organism evidence="2 3">
    <name type="scientific">Wujia chipingensis</name>
    <dbReference type="NCBI Taxonomy" id="2763670"/>
    <lineage>
        <taxon>Bacteria</taxon>
        <taxon>Bacillati</taxon>
        <taxon>Bacillota</taxon>
        <taxon>Clostridia</taxon>
        <taxon>Lachnospirales</taxon>
        <taxon>Lachnospiraceae</taxon>
        <taxon>Wujia</taxon>
    </lineage>
</organism>
<proteinExistence type="predicted"/>
<dbReference type="KEGG" id="wcp:H9Q76_00980"/>
<keyword evidence="3" id="KW-1185">Reference proteome</keyword>
<dbReference type="Proteomes" id="UP000515819">
    <property type="component" value="Chromosome"/>
</dbReference>
<dbReference type="RefSeq" id="WP_249321386.1">
    <property type="nucleotide sequence ID" value="NZ_CP060632.1"/>
</dbReference>
<dbReference type="InterPro" id="IPR025536">
    <property type="entry name" value="DUF4422"/>
</dbReference>
<protein>
    <submittedName>
        <fullName evidence="2">DUF4422 domain-containing protein</fullName>
    </submittedName>
</protein>
<feature type="domain" description="DUF4422" evidence="1">
    <location>
        <begin position="165"/>
        <end position="372"/>
    </location>
</feature>
<accession>A0A7G9FMY5</accession>
<dbReference type="AlphaFoldDB" id="A0A7G9FMY5"/>
<gene>
    <name evidence="2" type="ORF">H9Q76_00980</name>
</gene>
<evidence type="ECO:0000313" key="2">
    <source>
        <dbReference type="EMBL" id="QNL99916.1"/>
    </source>
</evidence>
<dbReference type="Pfam" id="PF14393">
    <property type="entry name" value="DUF4422"/>
    <property type="match status" value="1"/>
</dbReference>
<dbReference type="EMBL" id="CP060632">
    <property type="protein sequence ID" value="QNL99916.1"/>
    <property type="molecule type" value="Genomic_DNA"/>
</dbReference>